<organism evidence="1 2">
    <name type="scientific">Anatilimnocola aggregata</name>
    <dbReference type="NCBI Taxonomy" id="2528021"/>
    <lineage>
        <taxon>Bacteria</taxon>
        <taxon>Pseudomonadati</taxon>
        <taxon>Planctomycetota</taxon>
        <taxon>Planctomycetia</taxon>
        <taxon>Pirellulales</taxon>
        <taxon>Pirellulaceae</taxon>
        <taxon>Anatilimnocola</taxon>
    </lineage>
</organism>
<gene>
    <name evidence="1" type="ORF">ETAA8_29660</name>
</gene>
<proteinExistence type="predicted"/>
<sequence>MLRKINTWRNHDLAKEKVIAPIFLLICGIFS</sequence>
<evidence type="ECO:0000313" key="1">
    <source>
        <dbReference type="EMBL" id="QDU27875.1"/>
    </source>
</evidence>
<protein>
    <submittedName>
        <fullName evidence="1">Uncharacterized protein</fullName>
    </submittedName>
</protein>
<dbReference type="Proteomes" id="UP000315017">
    <property type="component" value="Chromosome"/>
</dbReference>
<reference evidence="1 2" key="1">
    <citation type="submission" date="2019-02" db="EMBL/GenBank/DDBJ databases">
        <title>Deep-cultivation of Planctomycetes and their phenomic and genomic characterization uncovers novel biology.</title>
        <authorList>
            <person name="Wiegand S."/>
            <person name="Jogler M."/>
            <person name="Boedeker C."/>
            <person name="Pinto D."/>
            <person name="Vollmers J."/>
            <person name="Rivas-Marin E."/>
            <person name="Kohn T."/>
            <person name="Peeters S.H."/>
            <person name="Heuer A."/>
            <person name="Rast P."/>
            <person name="Oberbeckmann S."/>
            <person name="Bunk B."/>
            <person name="Jeske O."/>
            <person name="Meyerdierks A."/>
            <person name="Storesund J.E."/>
            <person name="Kallscheuer N."/>
            <person name="Luecker S."/>
            <person name="Lage O.M."/>
            <person name="Pohl T."/>
            <person name="Merkel B.J."/>
            <person name="Hornburger P."/>
            <person name="Mueller R.-W."/>
            <person name="Bruemmer F."/>
            <person name="Labrenz M."/>
            <person name="Spormann A.M."/>
            <person name="Op den Camp H."/>
            <person name="Overmann J."/>
            <person name="Amann R."/>
            <person name="Jetten M.S.M."/>
            <person name="Mascher T."/>
            <person name="Medema M.H."/>
            <person name="Devos D.P."/>
            <person name="Kaster A.-K."/>
            <person name="Ovreas L."/>
            <person name="Rohde M."/>
            <person name="Galperin M.Y."/>
            <person name="Jogler C."/>
        </authorList>
    </citation>
    <scope>NUCLEOTIDE SEQUENCE [LARGE SCALE GENOMIC DNA]</scope>
    <source>
        <strain evidence="1 2">ETA_A8</strain>
    </source>
</reference>
<dbReference type="AlphaFoldDB" id="A0A517YCA4"/>
<keyword evidence="2" id="KW-1185">Reference proteome</keyword>
<dbReference type="EMBL" id="CP036274">
    <property type="protein sequence ID" value="QDU27875.1"/>
    <property type="molecule type" value="Genomic_DNA"/>
</dbReference>
<accession>A0A517YCA4</accession>
<name>A0A517YCA4_9BACT</name>
<dbReference type="KEGG" id="aagg:ETAA8_29660"/>
<evidence type="ECO:0000313" key="2">
    <source>
        <dbReference type="Proteomes" id="UP000315017"/>
    </source>
</evidence>